<accession>A0A0C3BIU4</accession>
<dbReference type="SUPFAM" id="SSF88713">
    <property type="entry name" value="Glycoside hydrolase/deacetylase"/>
    <property type="match status" value="1"/>
</dbReference>
<reference evidence="15 16" key="1">
    <citation type="submission" date="2014-04" db="EMBL/GenBank/DDBJ databases">
        <authorList>
            <consortium name="DOE Joint Genome Institute"/>
            <person name="Kuo A."/>
            <person name="Zuccaro A."/>
            <person name="Kohler A."/>
            <person name="Nagy L.G."/>
            <person name="Floudas D."/>
            <person name="Copeland A."/>
            <person name="Barry K.W."/>
            <person name="Cichocki N."/>
            <person name="Veneault-Fourrey C."/>
            <person name="LaButti K."/>
            <person name="Lindquist E.A."/>
            <person name="Lipzen A."/>
            <person name="Lundell T."/>
            <person name="Morin E."/>
            <person name="Murat C."/>
            <person name="Sun H."/>
            <person name="Tunlid A."/>
            <person name="Henrissat B."/>
            <person name="Grigoriev I.V."/>
            <person name="Hibbett D.S."/>
            <person name="Martin F."/>
            <person name="Nordberg H.P."/>
            <person name="Cantor M.N."/>
            <person name="Hua S.X."/>
        </authorList>
    </citation>
    <scope>NUCLEOTIDE SEQUENCE [LARGE SCALE GENOMIC DNA]</scope>
    <source>
        <strain evidence="15 16">MAFF 305830</strain>
    </source>
</reference>
<dbReference type="Gene3D" id="3.10.350.10">
    <property type="entry name" value="LysM domain"/>
    <property type="match status" value="1"/>
</dbReference>
<dbReference type="GO" id="GO:0005975">
    <property type="term" value="P:carbohydrate metabolic process"/>
    <property type="evidence" value="ECO:0007669"/>
    <property type="project" value="InterPro"/>
</dbReference>
<dbReference type="GO" id="GO:0071555">
    <property type="term" value="P:cell wall organization"/>
    <property type="evidence" value="ECO:0007669"/>
    <property type="project" value="UniProtKB-KW"/>
</dbReference>
<proteinExistence type="predicted"/>
<reference evidence="16" key="2">
    <citation type="submission" date="2015-01" db="EMBL/GenBank/DDBJ databases">
        <title>Evolutionary Origins and Diversification of the Mycorrhizal Mutualists.</title>
        <authorList>
            <consortium name="DOE Joint Genome Institute"/>
            <consortium name="Mycorrhizal Genomics Consortium"/>
            <person name="Kohler A."/>
            <person name="Kuo A."/>
            <person name="Nagy L.G."/>
            <person name="Floudas D."/>
            <person name="Copeland A."/>
            <person name="Barry K.W."/>
            <person name="Cichocki N."/>
            <person name="Veneault-Fourrey C."/>
            <person name="LaButti K."/>
            <person name="Lindquist E.A."/>
            <person name="Lipzen A."/>
            <person name="Lundell T."/>
            <person name="Morin E."/>
            <person name="Murat C."/>
            <person name="Riley R."/>
            <person name="Ohm R."/>
            <person name="Sun H."/>
            <person name="Tunlid A."/>
            <person name="Henrissat B."/>
            <person name="Grigoriev I.V."/>
            <person name="Hibbett D.S."/>
            <person name="Martin F."/>
        </authorList>
    </citation>
    <scope>NUCLEOTIDE SEQUENCE [LARGE SCALE GENOMIC DNA]</scope>
    <source>
        <strain evidence="16">MAFF 305830</strain>
    </source>
</reference>
<dbReference type="EMBL" id="KN824282">
    <property type="protein sequence ID" value="KIM31441.1"/>
    <property type="molecule type" value="Genomic_DNA"/>
</dbReference>
<evidence type="ECO:0000256" key="4">
    <source>
        <dbReference type="ARBA" id="ARBA00022622"/>
    </source>
</evidence>
<keyword evidence="10" id="KW-0449">Lipoprotein</keyword>
<evidence type="ECO:0000256" key="3">
    <source>
        <dbReference type="ARBA" id="ARBA00022475"/>
    </source>
</evidence>
<keyword evidence="16" id="KW-1185">Reference proteome</keyword>
<dbReference type="Pfam" id="PF01522">
    <property type="entry name" value="Polysacc_deac_1"/>
    <property type="match status" value="1"/>
</dbReference>
<feature type="chain" id="PRO_5002161935" evidence="12">
    <location>
        <begin position="21"/>
        <end position="307"/>
    </location>
</feature>
<dbReference type="STRING" id="933852.A0A0C3BIU4"/>
<dbReference type="OrthoDB" id="2125469at2759"/>
<keyword evidence="4" id="KW-0336">GPI-anchor</keyword>
<protein>
    <submittedName>
        <fullName evidence="15">Carbohydrate-binding module family 50 protein</fullName>
    </submittedName>
</protein>
<comment type="subcellular location">
    <subcellularLocation>
        <location evidence="2">Cell membrane</location>
        <topology evidence="2">Lipid-anchor</topology>
        <topology evidence="2">GPI-anchor</topology>
    </subcellularLocation>
</comment>
<evidence type="ECO:0000256" key="8">
    <source>
        <dbReference type="ARBA" id="ARBA00023136"/>
    </source>
</evidence>
<gene>
    <name evidence="15" type="ORF">M408DRAFT_21476</name>
</gene>
<dbReference type="PANTHER" id="PTHR46471:SF2">
    <property type="entry name" value="CHITIN DEACETYLASE-RELATED"/>
    <property type="match status" value="1"/>
</dbReference>
<evidence type="ECO:0000256" key="7">
    <source>
        <dbReference type="ARBA" id="ARBA00022801"/>
    </source>
</evidence>
<evidence type="ECO:0000256" key="6">
    <source>
        <dbReference type="ARBA" id="ARBA00022729"/>
    </source>
</evidence>
<dbReference type="AlphaFoldDB" id="A0A0C3BIU4"/>
<dbReference type="GO" id="GO:0005886">
    <property type="term" value="C:plasma membrane"/>
    <property type="evidence" value="ECO:0007669"/>
    <property type="project" value="UniProtKB-SubCell"/>
</dbReference>
<evidence type="ECO:0000256" key="11">
    <source>
        <dbReference type="ARBA" id="ARBA00023316"/>
    </source>
</evidence>
<dbReference type="GO" id="GO:0046872">
    <property type="term" value="F:metal ion binding"/>
    <property type="evidence" value="ECO:0007669"/>
    <property type="project" value="UniProtKB-KW"/>
</dbReference>
<keyword evidence="8" id="KW-0472">Membrane</keyword>
<comment type="cofactor">
    <cofactor evidence="1">
        <name>Co(2+)</name>
        <dbReference type="ChEBI" id="CHEBI:48828"/>
    </cofactor>
</comment>
<dbReference type="InterPro" id="IPR036779">
    <property type="entry name" value="LysM_dom_sf"/>
</dbReference>
<evidence type="ECO:0000313" key="16">
    <source>
        <dbReference type="Proteomes" id="UP000054097"/>
    </source>
</evidence>
<evidence type="ECO:0000259" key="13">
    <source>
        <dbReference type="PROSITE" id="PS51677"/>
    </source>
</evidence>
<name>A0A0C3BIU4_SERVB</name>
<keyword evidence="6 12" id="KW-0732">Signal</keyword>
<evidence type="ECO:0000256" key="2">
    <source>
        <dbReference type="ARBA" id="ARBA00004609"/>
    </source>
</evidence>
<keyword evidence="9" id="KW-0119">Carbohydrate metabolism</keyword>
<evidence type="ECO:0000256" key="5">
    <source>
        <dbReference type="ARBA" id="ARBA00022723"/>
    </source>
</evidence>
<keyword evidence="5" id="KW-0479">Metal-binding</keyword>
<dbReference type="HOGENOM" id="CLU_021264_11_2_1"/>
<evidence type="ECO:0000256" key="12">
    <source>
        <dbReference type="SAM" id="SignalP"/>
    </source>
</evidence>
<dbReference type="InterPro" id="IPR011330">
    <property type="entry name" value="Glyco_hydro/deAcase_b/a-brl"/>
</dbReference>
<keyword evidence="7" id="KW-0378">Hydrolase</keyword>
<keyword evidence="3" id="KW-1003">Cell membrane</keyword>
<dbReference type="Proteomes" id="UP000054097">
    <property type="component" value="Unassembled WGS sequence"/>
</dbReference>
<feature type="domain" description="LysM" evidence="14">
    <location>
        <begin position="259"/>
        <end position="304"/>
    </location>
</feature>
<dbReference type="PANTHER" id="PTHR46471">
    <property type="entry name" value="CHITIN DEACETYLASE"/>
    <property type="match status" value="1"/>
</dbReference>
<keyword evidence="11" id="KW-0961">Cell wall biogenesis/degradation</keyword>
<organism evidence="15 16">
    <name type="scientific">Serendipita vermifera MAFF 305830</name>
    <dbReference type="NCBI Taxonomy" id="933852"/>
    <lineage>
        <taxon>Eukaryota</taxon>
        <taxon>Fungi</taxon>
        <taxon>Dikarya</taxon>
        <taxon>Basidiomycota</taxon>
        <taxon>Agaricomycotina</taxon>
        <taxon>Agaricomycetes</taxon>
        <taxon>Sebacinales</taxon>
        <taxon>Serendipitaceae</taxon>
        <taxon>Serendipita</taxon>
    </lineage>
</organism>
<dbReference type="PROSITE" id="PS51782">
    <property type="entry name" value="LYSM"/>
    <property type="match status" value="1"/>
</dbReference>
<dbReference type="Gene3D" id="3.20.20.370">
    <property type="entry name" value="Glycoside hydrolase/deacetylase"/>
    <property type="match status" value="1"/>
</dbReference>
<evidence type="ECO:0000256" key="1">
    <source>
        <dbReference type="ARBA" id="ARBA00001941"/>
    </source>
</evidence>
<dbReference type="InterPro" id="IPR002509">
    <property type="entry name" value="NODB_dom"/>
</dbReference>
<feature type="domain" description="NodB homology" evidence="13">
    <location>
        <begin position="36"/>
        <end position="220"/>
    </location>
</feature>
<feature type="signal peptide" evidence="12">
    <location>
        <begin position="1"/>
        <end position="20"/>
    </location>
</feature>
<evidence type="ECO:0000313" key="15">
    <source>
        <dbReference type="EMBL" id="KIM31441.1"/>
    </source>
</evidence>
<dbReference type="GO" id="GO:0098552">
    <property type="term" value="C:side of membrane"/>
    <property type="evidence" value="ECO:0007669"/>
    <property type="project" value="UniProtKB-KW"/>
</dbReference>
<evidence type="ECO:0000256" key="10">
    <source>
        <dbReference type="ARBA" id="ARBA00023288"/>
    </source>
</evidence>
<evidence type="ECO:0000256" key="9">
    <source>
        <dbReference type="ARBA" id="ARBA00023277"/>
    </source>
</evidence>
<dbReference type="InterPro" id="IPR018392">
    <property type="entry name" value="LysM"/>
</dbReference>
<keyword evidence="4" id="KW-0325">Glycoprotein</keyword>
<sequence>MAGFPLLLALLLAIATPAYSSGLNRRDGSVISNCKHDVAVTFDEGPSQWQDEIVDEFDCLGGKATFFVGGNHDSCIYSEDNVQKLRYAYEAGHLIASNSWSNADFSTLTEAQIDVEIKRLDEAVIKILGVKPKVFRAPSSLPEAAASYITTKHGKTVVSFDTDANAGSTADGIYQVYQGLASQGTGHPHLVRSSEAQSITMDAMDLGSIEALTEANIRLVTVADCLDTSPYETIGNYGVRDSSWTCDGSYTPPTSTCTQTYSATASDKTCAIIAAKFGLTAQALQFANEFLNCGDIWAWTPVCIPPG</sequence>
<dbReference type="PROSITE" id="PS51677">
    <property type="entry name" value="NODB"/>
    <property type="match status" value="1"/>
</dbReference>
<dbReference type="GO" id="GO:0016810">
    <property type="term" value="F:hydrolase activity, acting on carbon-nitrogen (but not peptide) bonds"/>
    <property type="evidence" value="ECO:0007669"/>
    <property type="project" value="InterPro"/>
</dbReference>
<evidence type="ECO:0000259" key="14">
    <source>
        <dbReference type="PROSITE" id="PS51782"/>
    </source>
</evidence>